<keyword evidence="2" id="KW-1185">Reference proteome</keyword>
<name>A0ACC6UFR0_STRAO</name>
<dbReference type="Proteomes" id="UP001565447">
    <property type="component" value="Unassembled WGS sequence"/>
</dbReference>
<evidence type="ECO:0000313" key="2">
    <source>
        <dbReference type="Proteomes" id="UP001565447"/>
    </source>
</evidence>
<protein>
    <submittedName>
        <fullName evidence="1">Nucleotide-binding universal stress UspA family protein</fullName>
    </submittedName>
</protein>
<comment type="caution">
    <text evidence="1">The sequence shown here is derived from an EMBL/GenBank/DDBJ whole genome shotgun (WGS) entry which is preliminary data.</text>
</comment>
<dbReference type="EMBL" id="JBGCBD010000002">
    <property type="protein sequence ID" value="MEY9810196.1"/>
    <property type="molecule type" value="Genomic_DNA"/>
</dbReference>
<gene>
    <name evidence="1" type="ORF">RKD21_000453</name>
</gene>
<proteinExistence type="predicted"/>
<evidence type="ECO:0000313" key="1">
    <source>
        <dbReference type="EMBL" id="MEY9810196.1"/>
    </source>
</evidence>
<accession>A0ACC6UFR0</accession>
<organism evidence="1 2">
    <name type="scientific">Streptomyces albogriseolus</name>
    <dbReference type="NCBI Taxonomy" id="1887"/>
    <lineage>
        <taxon>Bacteria</taxon>
        <taxon>Bacillati</taxon>
        <taxon>Actinomycetota</taxon>
        <taxon>Actinomycetes</taxon>
        <taxon>Kitasatosporales</taxon>
        <taxon>Streptomycetaceae</taxon>
        <taxon>Streptomyces</taxon>
        <taxon>Streptomyces albogriseolus group</taxon>
    </lineage>
</organism>
<reference evidence="1" key="1">
    <citation type="submission" date="2024-07" db="EMBL/GenBank/DDBJ databases">
        <title>Genome sequencing of plant associated microbes to promote plant fitness in Sorghum bicolor and Oryza sativa.</title>
        <authorList>
            <person name="Coleman-Derr D."/>
        </authorList>
    </citation>
    <scope>NUCLEOTIDE SEQUENCE</scope>
    <source>
        <strain evidence="1">SAI-173</strain>
    </source>
</reference>
<sequence length="315" mass="33412">MDAAAGRDAGEFMVVGVDGSEPSLRAVDWAADEAVLREVSLRVVYAFLWDRYEGAALARDVGRPSGPPSPREIADAGARRARARHPGLRVTADVVPEEPEHALVREGRDAAAMVVGTRGRSGLAELLLGSVSLAVAAHADCPVVVLRGSHDNQATPPVHGRVVVGVGEDVEASAAVRFAVEEARRRGVALEAVRAWRCPVHESADHPLTYGESARLHEKRAAEELDTALRHVPSDLRVYRRTVEGYARGVLLEASYRADLLVVGARRGDGHVGLQLGRVAHGLLHHSACPVVVVPDGPRDAAPGPDCGAVSLPPR</sequence>